<protein>
    <submittedName>
        <fullName evidence="1">Uncharacterized protein</fullName>
    </submittedName>
</protein>
<name>A0ABT3M203_9LEPT</name>
<evidence type="ECO:0000313" key="1">
    <source>
        <dbReference type="EMBL" id="MCW7464007.1"/>
    </source>
</evidence>
<dbReference type="EMBL" id="JAMQPV010000005">
    <property type="protein sequence ID" value="MCW7464007.1"/>
    <property type="molecule type" value="Genomic_DNA"/>
</dbReference>
<reference evidence="1 2" key="1">
    <citation type="submission" date="2022-06" db="EMBL/GenBank/DDBJ databases">
        <title>Leptospira isolates from biofilms formed at urban environments.</title>
        <authorList>
            <person name="Ribeiro P.S."/>
            <person name="Sousa T."/>
            <person name="Carvalho N."/>
            <person name="Aburjaile F."/>
            <person name="Neves F."/>
            <person name="Oliveira D."/>
            <person name="Blanco L."/>
            <person name="Lima J."/>
            <person name="Costa F."/>
            <person name="Brenig B."/>
            <person name="Soares S."/>
            <person name="Ramos R."/>
            <person name="Goes-Neto A."/>
            <person name="Matiuzzi M."/>
            <person name="Azevedo V."/>
            <person name="Ristow P."/>
        </authorList>
    </citation>
    <scope>NUCLEOTIDE SEQUENCE [LARGE SCALE GENOMIC DNA]</scope>
    <source>
        <strain evidence="1 2">VSF25</strain>
    </source>
</reference>
<proteinExistence type="predicted"/>
<organism evidence="1 2">
    <name type="scientific">Leptospira limi</name>
    <dbReference type="NCBI Taxonomy" id="2950023"/>
    <lineage>
        <taxon>Bacteria</taxon>
        <taxon>Pseudomonadati</taxon>
        <taxon>Spirochaetota</taxon>
        <taxon>Spirochaetia</taxon>
        <taxon>Leptospirales</taxon>
        <taxon>Leptospiraceae</taxon>
        <taxon>Leptospira</taxon>
    </lineage>
</organism>
<dbReference type="Proteomes" id="UP001209737">
    <property type="component" value="Unassembled WGS sequence"/>
</dbReference>
<evidence type="ECO:0000313" key="2">
    <source>
        <dbReference type="Proteomes" id="UP001209737"/>
    </source>
</evidence>
<gene>
    <name evidence="1" type="ORF">ND812_18030</name>
</gene>
<accession>A0ABT3M203</accession>
<sequence length="150" mass="17854">MSYKQQIWTMEELIERDNSIYIIHYYFNSREPELETILREGVERGDIVLGKGYSASKHKPHTPKNQHHIHLYFKKNEISAINMDGSGHDEWKNNVSIPSSILPTLKNRFPKFKFPEGRLNENTISKSDTLWPFDEKFKNLNTMYFEKFKD</sequence>
<keyword evidence="2" id="KW-1185">Reference proteome</keyword>
<comment type="caution">
    <text evidence="1">The sequence shown here is derived from an EMBL/GenBank/DDBJ whole genome shotgun (WGS) entry which is preliminary data.</text>
</comment>
<dbReference type="RefSeq" id="WP_135640223.1">
    <property type="nucleotide sequence ID" value="NZ_JAMQPV010000005.1"/>
</dbReference>